<proteinExistence type="inferred from homology"/>
<reference evidence="6" key="1">
    <citation type="submission" date="2020-03" db="EMBL/GenBank/DDBJ databases">
        <title>Studies in the Genomics of Life Span.</title>
        <authorList>
            <person name="Glass D."/>
        </authorList>
    </citation>
    <scope>NUCLEOTIDE SEQUENCE</scope>
    <source>
        <strain evidence="6">LTLLF</strain>
        <tissue evidence="6">Muscle</tissue>
    </source>
</reference>
<name>A0A8J6GV62_MICOH</name>
<dbReference type="GO" id="GO:0032007">
    <property type="term" value="P:negative regulation of TOR signaling"/>
    <property type="evidence" value="ECO:0007669"/>
    <property type="project" value="TreeGrafter"/>
</dbReference>
<dbReference type="EMBL" id="JAATJU010015746">
    <property type="protein sequence ID" value="KAH0517546.1"/>
    <property type="molecule type" value="Genomic_DNA"/>
</dbReference>
<dbReference type="GO" id="GO:0042981">
    <property type="term" value="P:regulation of apoptotic process"/>
    <property type="evidence" value="ECO:0007669"/>
    <property type="project" value="InterPro"/>
</dbReference>
<dbReference type="FunFam" id="1.20.1440.160:FF:000001">
    <property type="entry name" value="Tumor necrosis factor alpha-induced protein 8-like 1"/>
    <property type="match status" value="1"/>
</dbReference>
<feature type="region of interest" description="Disordered" evidence="5">
    <location>
        <begin position="28"/>
        <end position="111"/>
    </location>
</feature>
<dbReference type="PANTHER" id="PTHR12757">
    <property type="entry name" value="TUMOR NECROSIS FACTOR INDUCED PROTEIN"/>
    <property type="match status" value="1"/>
</dbReference>
<evidence type="ECO:0000256" key="1">
    <source>
        <dbReference type="ARBA" id="ARBA00004496"/>
    </source>
</evidence>
<evidence type="ECO:0000256" key="4">
    <source>
        <dbReference type="ARBA" id="ARBA00039713"/>
    </source>
</evidence>
<feature type="compositionally biased region" description="Basic residues" evidence="5">
    <location>
        <begin position="51"/>
        <end position="65"/>
    </location>
</feature>
<dbReference type="InterPro" id="IPR008477">
    <property type="entry name" value="TNFAIP8-like"/>
</dbReference>
<dbReference type="Proteomes" id="UP000710432">
    <property type="component" value="Unassembled WGS sequence"/>
</dbReference>
<evidence type="ECO:0000256" key="5">
    <source>
        <dbReference type="SAM" id="MobiDB-lite"/>
    </source>
</evidence>
<evidence type="ECO:0000313" key="6">
    <source>
        <dbReference type="EMBL" id="KAH0517546.1"/>
    </source>
</evidence>
<feature type="compositionally biased region" description="Basic and acidic residues" evidence="5">
    <location>
        <begin position="92"/>
        <end position="101"/>
    </location>
</feature>
<dbReference type="InterPro" id="IPR038355">
    <property type="entry name" value="TNFAIP8_sf"/>
</dbReference>
<sequence>MSRERPPRTDIPRNLSFIAALTERAYYRSQRPSLEEESEEEPGEGGTRPGARSRAHVRDRGRRARSAPAGGSGARAARSRSPDTRKRRRLHKSDSQTDPEKQQAAVGCCNGPSIPSQGDMVDLALYRCAARLQNGLGIPGGGRPDPTVAQAGPMDTFSTKSLALQAQKKVLSKMASKAMVAVFADDTSSEILDQLYQATKEFTRSRKEAQRVVKNLVKVAVKLAVLLRAGQLDGDELAQLRRFQGRMRSLAMTALSFHQVDFTFDRRVLAAGLLECRDLLHQATGPHLTAKSHGRINHVFGHLANGDFLAALYSPVEPYRSHLGRICDGLGRMLDEGGI</sequence>
<evidence type="ECO:0000256" key="2">
    <source>
        <dbReference type="ARBA" id="ARBA00022490"/>
    </source>
</evidence>
<dbReference type="AlphaFoldDB" id="A0A8J6GV62"/>
<comment type="subcellular location">
    <subcellularLocation>
        <location evidence="1">Cytoplasm</location>
    </subcellularLocation>
</comment>
<accession>A0A8J6GV62</accession>
<keyword evidence="2" id="KW-0963">Cytoplasm</keyword>
<dbReference type="PANTHER" id="PTHR12757:SF2">
    <property type="entry name" value="TUMOR NECROSIS FACTOR ALPHA-INDUCED PROTEIN 8-LIKE PROTEIN 1"/>
    <property type="match status" value="1"/>
</dbReference>
<evidence type="ECO:0000256" key="3">
    <source>
        <dbReference type="ARBA" id="ARBA00038267"/>
    </source>
</evidence>
<organism evidence="6 7">
    <name type="scientific">Microtus ochrogaster</name>
    <name type="common">Prairie vole</name>
    <dbReference type="NCBI Taxonomy" id="79684"/>
    <lineage>
        <taxon>Eukaryota</taxon>
        <taxon>Metazoa</taxon>
        <taxon>Chordata</taxon>
        <taxon>Craniata</taxon>
        <taxon>Vertebrata</taxon>
        <taxon>Euteleostomi</taxon>
        <taxon>Mammalia</taxon>
        <taxon>Eutheria</taxon>
        <taxon>Euarchontoglires</taxon>
        <taxon>Glires</taxon>
        <taxon>Rodentia</taxon>
        <taxon>Myomorpha</taxon>
        <taxon>Muroidea</taxon>
        <taxon>Cricetidae</taxon>
        <taxon>Arvicolinae</taxon>
        <taxon>Microtus</taxon>
    </lineage>
</organism>
<evidence type="ECO:0000313" key="7">
    <source>
        <dbReference type="Proteomes" id="UP000710432"/>
    </source>
</evidence>
<dbReference type="Pfam" id="PF05527">
    <property type="entry name" value="TNFAIP8"/>
    <property type="match status" value="1"/>
</dbReference>
<comment type="caution">
    <text evidence="6">The sequence shown here is derived from an EMBL/GenBank/DDBJ whole genome shotgun (WGS) entry which is preliminary data.</text>
</comment>
<dbReference type="GO" id="GO:0005737">
    <property type="term" value="C:cytoplasm"/>
    <property type="evidence" value="ECO:0007669"/>
    <property type="project" value="UniProtKB-SubCell"/>
</dbReference>
<protein>
    <recommendedName>
        <fullName evidence="4">Tumor necrosis factor alpha-induced protein 8-like protein 1</fullName>
    </recommendedName>
</protein>
<gene>
    <name evidence="6" type="ORF">LTLLF_120380</name>
</gene>
<comment type="similarity">
    <text evidence="3">Belongs to the TNFAIP8 family.</text>
</comment>
<dbReference type="Gene3D" id="1.20.1440.160">
    <property type="entry name" value="Tumor necrosis factor alpha-induced protein 8-like"/>
    <property type="match status" value="1"/>
</dbReference>